<evidence type="ECO:0000313" key="8">
    <source>
        <dbReference type="EMBL" id="KAK3105884.1"/>
    </source>
</evidence>
<dbReference type="Pfam" id="PF18428">
    <property type="entry name" value="BRCT_3"/>
    <property type="match status" value="1"/>
</dbReference>
<name>A0AA88YIP7_PINIB</name>
<dbReference type="AlphaFoldDB" id="A0AA88YIP7"/>
<evidence type="ECO:0000256" key="3">
    <source>
        <dbReference type="ARBA" id="ARBA00023125"/>
    </source>
</evidence>
<accession>A0AA88YIP7</accession>
<dbReference type="InterPro" id="IPR001357">
    <property type="entry name" value="BRCT_dom"/>
</dbReference>
<dbReference type="Pfam" id="PF16589">
    <property type="entry name" value="BRCT_2"/>
    <property type="match status" value="1"/>
</dbReference>
<dbReference type="PROSITE" id="PS50172">
    <property type="entry name" value="BRCT"/>
    <property type="match status" value="2"/>
</dbReference>
<keyword evidence="3" id="KW-0238">DNA-binding</keyword>
<gene>
    <name evidence="8" type="ORF">FSP39_007808</name>
</gene>
<keyword evidence="9" id="KW-1185">Reference proteome</keyword>
<comment type="caution">
    <text evidence="8">The sequence shown here is derived from an EMBL/GenBank/DDBJ whole genome shotgun (WGS) entry which is preliminary data.</text>
</comment>
<dbReference type="InterPro" id="IPR002999">
    <property type="entry name" value="Tudor"/>
</dbReference>
<dbReference type="InterPro" id="IPR047250">
    <property type="entry name" value="BRCT_p53bp1-like_rpt2"/>
</dbReference>
<dbReference type="SUPFAM" id="SSF46689">
    <property type="entry name" value="Homeodomain-like"/>
    <property type="match status" value="1"/>
</dbReference>
<reference evidence="8" key="1">
    <citation type="submission" date="2019-08" db="EMBL/GenBank/DDBJ databases">
        <title>The improved chromosome-level genome for the pearl oyster Pinctada fucata martensii using PacBio sequencing and Hi-C.</title>
        <authorList>
            <person name="Zheng Z."/>
        </authorList>
    </citation>
    <scope>NUCLEOTIDE SEQUENCE</scope>
    <source>
        <strain evidence="8">ZZ-2019</strain>
        <tissue evidence="8">Adductor muscle</tissue>
    </source>
</reference>
<dbReference type="InterPro" id="IPR047249">
    <property type="entry name" value="BRCT_p53bp1-like_rpt1"/>
</dbReference>
<dbReference type="PROSITE" id="PS51253">
    <property type="entry name" value="HTH_CENPB"/>
    <property type="match status" value="1"/>
</dbReference>
<evidence type="ECO:0000256" key="4">
    <source>
        <dbReference type="ARBA" id="ARBA00023242"/>
    </source>
</evidence>
<dbReference type="InterPro" id="IPR047252">
    <property type="entry name" value="TP53BP1-like"/>
</dbReference>
<dbReference type="Gene3D" id="2.30.30.30">
    <property type="match status" value="1"/>
</dbReference>
<dbReference type="Gene3D" id="2.30.30.140">
    <property type="match status" value="1"/>
</dbReference>
<feature type="region of interest" description="Disordered" evidence="5">
    <location>
        <begin position="280"/>
        <end position="361"/>
    </location>
</feature>
<dbReference type="InterPro" id="IPR014722">
    <property type="entry name" value="Rib_uL2_dom2"/>
</dbReference>
<dbReference type="Pfam" id="PF09038">
    <property type="entry name" value="53-BP1_Tudor"/>
    <property type="match status" value="1"/>
</dbReference>
<keyword evidence="4" id="KW-0539">Nucleus</keyword>
<keyword evidence="2" id="KW-0227">DNA damage</keyword>
<dbReference type="PANTHER" id="PTHR15321">
    <property type="entry name" value="TUMOR SUPPRESSOR P53-BINDING PROTEIN 1"/>
    <property type="match status" value="1"/>
</dbReference>
<dbReference type="Pfam" id="PF03221">
    <property type="entry name" value="HTH_Tnp_Tc5"/>
    <property type="match status" value="1"/>
</dbReference>
<dbReference type="InterPro" id="IPR036420">
    <property type="entry name" value="BRCT_dom_sf"/>
</dbReference>
<evidence type="ECO:0000259" key="6">
    <source>
        <dbReference type="PROSITE" id="PS50172"/>
    </source>
</evidence>
<feature type="domain" description="BRCT" evidence="6">
    <location>
        <begin position="513"/>
        <end position="605"/>
    </location>
</feature>
<evidence type="ECO:0000256" key="2">
    <source>
        <dbReference type="ARBA" id="ARBA00022763"/>
    </source>
</evidence>
<comment type="subcellular location">
    <subcellularLocation>
        <location evidence="1">Nucleus</location>
    </subcellularLocation>
</comment>
<protein>
    <submittedName>
        <fullName evidence="8">Uncharacterized protein</fullName>
    </submittedName>
</protein>
<dbReference type="InterPro" id="IPR006600">
    <property type="entry name" value="HTH_CenpB_DNA-bd_dom"/>
</dbReference>
<dbReference type="SUPFAM" id="SSF63748">
    <property type="entry name" value="Tudor/PWWP/MBT"/>
    <property type="match status" value="1"/>
</dbReference>
<dbReference type="GO" id="GO:0003677">
    <property type="term" value="F:DNA binding"/>
    <property type="evidence" value="ECO:0007669"/>
    <property type="project" value="UniProtKB-KW"/>
</dbReference>
<dbReference type="SMART" id="SM00292">
    <property type="entry name" value="BRCT"/>
    <property type="match status" value="2"/>
</dbReference>
<dbReference type="SMART" id="SM00674">
    <property type="entry name" value="CENPB"/>
    <property type="match status" value="1"/>
</dbReference>
<dbReference type="CDD" id="cd17745">
    <property type="entry name" value="BRCT_p53bp1_rpt1"/>
    <property type="match status" value="1"/>
</dbReference>
<dbReference type="InterPro" id="IPR009057">
    <property type="entry name" value="Homeodomain-like_sf"/>
</dbReference>
<dbReference type="GO" id="GO:0045944">
    <property type="term" value="P:positive regulation of transcription by RNA polymerase II"/>
    <property type="evidence" value="ECO:0007669"/>
    <property type="project" value="TreeGrafter"/>
</dbReference>
<evidence type="ECO:0000256" key="5">
    <source>
        <dbReference type="SAM" id="MobiDB-lite"/>
    </source>
</evidence>
<dbReference type="SMART" id="SM00333">
    <property type="entry name" value="TUDOR"/>
    <property type="match status" value="1"/>
</dbReference>
<dbReference type="GO" id="GO:0042393">
    <property type="term" value="F:histone binding"/>
    <property type="evidence" value="ECO:0007669"/>
    <property type="project" value="TreeGrafter"/>
</dbReference>
<dbReference type="GO" id="GO:0005634">
    <property type="term" value="C:nucleus"/>
    <property type="evidence" value="ECO:0007669"/>
    <property type="project" value="UniProtKB-SubCell"/>
</dbReference>
<dbReference type="EMBL" id="VSWD01000003">
    <property type="protein sequence ID" value="KAK3105884.1"/>
    <property type="molecule type" value="Genomic_DNA"/>
</dbReference>
<dbReference type="CDD" id="cd17724">
    <property type="entry name" value="BRCT_p53bp1_rpt2"/>
    <property type="match status" value="1"/>
</dbReference>
<evidence type="ECO:0000259" key="7">
    <source>
        <dbReference type="PROSITE" id="PS51253"/>
    </source>
</evidence>
<dbReference type="InterPro" id="IPR015125">
    <property type="entry name" value="53-BP1_Tudor"/>
</dbReference>
<organism evidence="8 9">
    <name type="scientific">Pinctada imbricata</name>
    <name type="common">Atlantic pearl-oyster</name>
    <name type="synonym">Pinctada martensii</name>
    <dbReference type="NCBI Taxonomy" id="66713"/>
    <lineage>
        <taxon>Eukaryota</taxon>
        <taxon>Metazoa</taxon>
        <taxon>Spiralia</taxon>
        <taxon>Lophotrochozoa</taxon>
        <taxon>Mollusca</taxon>
        <taxon>Bivalvia</taxon>
        <taxon>Autobranchia</taxon>
        <taxon>Pteriomorphia</taxon>
        <taxon>Pterioida</taxon>
        <taxon>Pterioidea</taxon>
        <taxon>Pteriidae</taxon>
        <taxon>Pinctada</taxon>
    </lineage>
</organism>
<feature type="compositionally biased region" description="Basic residues" evidence="5">
    <location>
        <begin position="350"/>
        <end position="359"/>
    </location>
</feature>
<dbReference type="GO" id="GO:0000077">
    <property type="term" value="P:DNA damage checkpoint signaling"/>
    <property type="evidence" value="ECO:0007669"/>
    <property type="project" value="TreeGrafter"/>
</dbReference>
<feature type="domain" description="HTH CENPB-type" evidence="7">
    <location>
        <begin position="30"/>
        <end position="101"/>
    </location>
</feature>
<dbReference type="PANTHER" id="PTHR15321:SF3">
    <property type="entry name" value="TP53-BINDING PROTEIN 1"/>
    <property type="match status" value="1"/>
</dbReference>
<sequence>MLNCSQGQISGVRRNREKIMNLYNSTLNYERKRQRSGKAPDVEEALIQWYRDNKSDKNLLTGQLLAEKSVELARKLNHDDFVPTNGWISRWKLKYNLLLHRSQKGKDSGDSGPPVPYQDEQSKEASGEEIGSGIIQSKPVLGARVIAKWKDKFYYPGVISRVDKARFQVKFDDGDVLLIKPHDLLLIERLPIGQPVMVPTGLEAFYEGALIVGHVRQGGRTHYTVEQDGGARKQSSQVILNEDQAESLIKDTNCVKSGPASTAEEKIADVTLDNLVEGKRRTGSKYEQGEVDNPPAPPSTQGRKRKYKVDVPPSATSTPTPNRAKRHKVEDPDITPRFGYTAESPAIPKNTRRSPRKSRIGLFDKTSAPTKKIFKGMVFLLTYVEKSSEDRKVEKDFLKDPSLSSDESASESATEELVPFDKARLKNEIEAAGGTVLACYDKDQIPLIKQCYLISNTYQRTVKYFQSLAAGIPCVSHLWIHHCVAQEKVLDYHSYMLQAGISIEKKKIIEWNSRRGVLESLSVLITSSDVQFKQQWSSVLEAAGCHVVQKLPSPTSERPVNVILADKTCTETSLRKYRELPIVGCEWVIQCLINGQRMGFDAHEHYRYDHQV</sequence>
<dbReference type="Gene3D" id="3.40.50.10190">
    <property type="entry name" value="BRCT domain"/>
    <property type="match status" value="2"/>
</dbReference>
<feature type="domain" description="BRCT" evidence="6">
    <location>
        <begin position="369"/>
        <end position="497"/>
    </location>
</feature>
<evidence type="ECO:0000256" key="1">
    <source>
        <dbReference type="ARBA" id="ARBA00004123"/>
    </source>
</evidence>
<dbReference type="CDD" id="cd20383">
    <property type="entry name" value="Tudor_53BP1"/>
    <property type="match status" value="1"/>
</dbReference>
<dbReference type="Gene3D" id="1.10.10.60">
    <property type="entry name" value="Homeodomain-like"/>
    <property type="match status" value="1"/>
</dbReference>
<proteinExistence type="predicted"/>
<feature type="region of interest" description="Disordered" evidence="5">
    <location>
        <begin position="103"/>
        <end position="130"/>
    </location>
</feature>
<dbReference type="Proteomes" id="UP001186944">
    <property type="component" value="Unassembled WGS sequence"/>
</dbReference>
<dbReference type="SUPFAM" id="SSF52113">
    <property type="entry name" value="BRCT domain"/>
    <property type="match status" value="2"/>
</dbReference>
<evidence type="ECO:0000313" key="9">
    <source>
        <dbReference type="Proteomes" id="UP001186944"/>
    </source>
</evidence>